<accession>D8SGK1</accession>
<dbReference type="SUPFAM" id="SSF53756">
    <property type="entry name" value="UDP-Glycosyltransferase/glycogen phosphorylase"/>
    <property type="match status" value="1"/>
</dbReference>
<comment type="similarity">
    <text evidence="1">Belongs to the UDP-glycosyltransferase family.</text>
</comment>
<reference evidence="3 4" key="1">
    <citation type="journal article" date="2011" name="Science">
        <title>The Selaginella genome identifies genetic changes associated with the evolution of vascular plants.</title>
        <authorList>
            <person name="Banks J.A."/>
            <person name="Nishiyama T."/>
            <person name="Hasebe M."/>
            <person name="Bowman J.L."/>
            <person name="Gribskov M."/>
            <person name="dePamphilis C."/>
            <person name="Albert V.A."/>
            <person name="Aono N."/>
            <person name="Aoyama T."/>
            <person name="Ambrose B.A."/>
            <person name="Ashton N.W."/>
            <person name="Axtell M.J."/>
            <person name="Barker E."/>
            <person name="Barker M.S."/>
            <person name="Bennetzen J.L."/>
            <person name="Bonawitz N.D."/>
            <person name="Chapple C."/>
            <person name="Cheng C."/>
            <person name="Correa L.G."/>
            <person name="Dacre M."/>
            <person name="DeBarry J."/>
            <person name="Dreyer I."/>
            <person name="Elias M."/>
            <person name="Engstrom E.M."/>
            <person name="Estelle M."/>
            <person name="Feng L."/>
            <person name="Finet C."/>
            <person name="Floyd S.K."/>
            <person name="Frommer W.B."/>
            <person name="Fujita T."/>
            <person name="Gramzow L."/>
            <person name="Gutensohn M."/>
            <person name="Harholt J."/>
            <person name="Hattori M."/>
            <person name="Heyl A."/>
            <person name="Hirai T."/>
            <person name="Hiwatashi Y."/>
            <person name="Ishikawa M."/>
            <person name="Iwata M."/>
            <person name="Karol K.G."/>
            <person name="Koehler B."/>
            <person name="Kolukisaoglu U."/>
            <person name="Kubo M."/>
            <person name="Kurata T."/>
            <person name="Lalonde S."/>
            <person name="Li K."/>
            <person name="Li Y."/>
            <person name="Litt A."/>
            <person name="Lyons E."/>
            <person name="Manning G."/>
            <person name="Maruyama T."/>
            <person name="Michael T.P."/>
            <person name="Mikami K."/>
            <person name="Miyazaki S."/>
            <person name="Morinaga S."/>
            <person name="Murata T."/>
            <person name="Mueller-Roeber B."/>
            <person name="Nelson D.R."/>
            <person name="Obara M."/>
            <person name="Oguri Y."/>
            <person name="Olmstead R.G."/>
            <person name="Onodera N."/>
            <person name="Petersen B.L."/>
            <person name="Pils B."/>
            <person name="Prigge M."/>
            <person name="Rensing S.A."/>
            <person name="Riano-Pachon D.M."/>
            <person name="Roberts A.W."/>
            <person name="Sato Y."/>
            <person name="Scheller H.V."/>
            <person name="Schulz B."/>
            <person name="Schulz C."/>
            <person name="Shakirov E.V."/>
            <person name="Shibagaki N."/>
            <person name="Shinohara N."/>
            <person name="Shippen D.E."/>
            <person name="Soerensen I."/>
            <person name="Sotooka R."/>
            <person name="Sugimoto N."/>
            <person name="Sugita M."/>
            <person name="Sumikawa N."/>
            <person name="Tanurdzic M."/>
            <person name="Theissen G."/>
            <person name="Ulvskov P."/>
            <person name="Wakazuki S."/>
            <person name="Weng J.K."/>
            <person name="Willats W.W."/>
            <person name="Wipf D."/>
            <person name="Wolf P.G."/>
            <person name="Yang L."/>
            <person name="Zimmer A.D."/>
            <person name="Zhu Q."/>
            <person name="Mitros T."/>
            <person name="Hellsten U."/>
            <person name="Loque D."/>
            <person name="Otillar R."/>
            <person name="Salamov A."/>
            <person name="Schmutz J."/>
            <person name="Shapiro H."/>
            <person name="Lindquist E."/>
            <person name="Lucas S."/>
            <person name="Rokhsar D."/>
            <person name="Grigoriev I.V."/>
        </authorList>
    </citation>
    <scope>NUCLEOTIDE SEQUENCE [LARGE SCALE GENOMIC DNA]</scope>
</reference>
<evidence type="ECO:0000313" key="4">
    <source>
        <dbReference type="Proteomes" id="UP000001514"/>
    </source>
</evidence>
<sequence>MADASLARVSCMLTDVVITSLQDVARQFGICKVTLSTFSASWLSIQNGHLVLKENGLLPLKGTSRIIDFVPGLPPIAGRDFTLQIQEVHPLDPDFSTCSTSLLETIQCSFQSVHCSHHLHSTARLEWTKSSRGGRDNEELQKLFEDPSYDKCKFVSWAPQLKVLKHPSVGAFLTHCGWNSLLETIVAGVSVLGWPFLDEQPLNCVLAVEHWKICYCLPRSLDATIVEKAGKNIMGEAGQMWINNVAKPSLRKMQYPMEMNEMKAAEKSAHKDKE</sequence>
<dbReference type="InterPro" id="IPR002213">
    <property type="entry name" value="UDP_glucos_trans"/>
</dbReference>
<evidence type="ECO:0008006" key="5">
    <source>
        <dbReference type="Google" id="ProtNLM"/>
    </source>
</evidence>
<dbReference type="EMBL" id="GL377619">
    <property type="protein sequence ID" value="EFJ16367.1"/>
    <property type="molecule type" value="Genomic_DNA"/>
</dbReference>
<protein>
    <recommendedName>
        <fullName evidence="5">UDP-glycosyltransferases domain-containing protein</fullName>
    </recommendedName>
</protein>
<dbReference type="PANTHER" id="PTHR11926">
    <property type="entry name" value="GLUCOSYL/GLUCURONOSYL TRANSFERASES"/>
    <property type="match status" value="1"/>
</dbReference>
<dbReference type="HOGENOM" id="CLU_1221471_0_0_1"/>
<gene>
    <name evidence="3" type="ORF">SELMODRAFT_421853</name>
</gene>
<dbReference type="GO" id="GO:0005737">
    <property type="term" value="C:cytoplasm"/>
    <property type="evidence" value="ECO:0000318"/>
    <property type="project" value="GO_Central"/>
</dbReference>
<organism evidence="4">
    <name type="scientific">Selaginella moellendorffii</name>
    <name type="common">Spikemoss</name>
    <dbReference type="NCBI Taxonomy" id="88036"/>
    <lineage>
        <taxon>Eukaryota</taxon>
        <taxon>Viridiplantae</taxon>
        <taxon>Streptophyta</taxon>
        <taxon>Embryophyta</taxon>
        <taxon>Tracheophyta</taxon>
        <taxon>Lycopodiopsida</taxon>
        <taxon>Selaginellales</taxon>
        <taxon>Selaginellaceae</taxon>
        <taxon>Selaginella</taxon>
    </lineage>
</organism>
<evidence type="ECO:0000313" key="3">
    <source>
        <dbReference type="EMBL" id="EFJ16367.1"/>
    </source>
</evidence>
<dbReference type="Gene3D" id="3.40.50.2000">
    <property type="entry name" value="Glycogen Phosphorylase B"/>
    <property type="match status" value="2"/>
</dbReference>
<dbReference type="GO" id="GO:0080044">
    <property type="term" value="F:quercetin 7-O-glucosyltransferase activity"/>
    <property type="evidence" value="ECO:0000318"/>
    <property type="project" value="GO_Central"/>
</dbReference>
<proteinExistence type="inferred from homology"/>
<dbReference type="eggNOG" id="KOG1192">
    <property type="taxonomic scope" value="Eukaryota"/>
</dbReference>
<dbReference type="Proteomes" id="UP000001514">
    <property type="component" value="Unassembled WGS sequence"/>
</dbReference>
<evidence type="ECO:0000256" key="2">
    <source>
        <dbReference type="ARBA" id="ARBA00022679"/>
    </source>
</evidence>
<dbReference type="GO" id="GO:0080043">
    <property type="term" value="F:quercetin 3-O-glucosyltransferase activity"/>
    <property type="evidence" value="ECO:0000318"/>
    <property type="project" value="GO_Central"/>
</dbReference>
<dbReference type="InParanoid" id="D8SGK1"/>
<dbReference type="AlphaFoldDB" id="D8SGK1"/>
<dbReference type="FunCoup" id="D8SGK1">
    <property type="interactions" value="371"/>
</dbReference>
<evidence type="ECO:0000256" key="1">
    <source>
        <dbReference type="ARBA" id="ARBA00009995"/>
    </source>
</evidence>
<dbReference type="Pfam" id="PF00201">
    <property type="entry name" value="UDPGT"/>
    <property type="match status" value="1"/>
</dbReference>
<dbReference type="Gramene" id="EFJ16367">
    <property type="protein sequence ID" value="EFJ16367"/>
    <property type="gene ID" value="SELMODRAFT_421853"/>
</dbReference>
<dbReference type="KEGG" id="smo:SELMODRAFT_421853"/>
<keyword evidence="2" id="KW-0808">Transferase</keyword>
<name>D8SGK1_SELML</name>
<dbReference type="PANTHER" id="PTHR11926:SF774">
    <property type="entry name" value="UDP-GLYCOSYLTRANSFERASE 85A1-RELATED"/>
    <property type="match status" value="1"/>
</dbReference>
<keyword evidence="4" id="KW-1185">Reference proteome</keyword>